<keyword evidence="1" id="KW-1133">Transmembrane helix</keyword>
<dbReference type="EMBL" id="HBUF01146469">
    <property type="protein sequence ID" value="CAG6647323.1"/>
    <property type="molecule type" value="Transcribed_RNA"/>
</dbReference>
<feature type="transmembrane region" description="Helical" evidence="1">
    <location>
        <begin position="49"/>
        <end position="68"/>
    </location>
</feature>
<keyword evidence="1" id="KW-0812">Transmembrane</keyword>
<keyword evidence="1" id="KW-0472">Membrane</keyword>
<proteinExistence type="predicted"/>
<evidence type="ECO:0000256" key="1">
    <source>
        <dbReference type="SAM" id="Phobius"/>
    </source>
</evidence>
<organism evidence="2">
    <name type="scientific">Cacopsylla melanoneura</name>
    <dbReference type="NCBI Taxonomy" id="428564"/>
    <lineage>
        <taxon>Eukaryota</taxon>
        <taxon>Metazoa</taxon>
        <taxon>Ecdysozoa</taxon>
        <taxon>Arthropoda</taxon>
        <taxon>Hexapoda</taxon>
        <taxon>Insecta</taxon>
        <taxon>Pterygota</taxon>
        <taxon>Neoptera</taxon>
        <taxon>Paraneoptera</taxon>
        <taxon>Hemiptera</taxon>
        <taxon>Sternorrhyncha</taxon>
        <taxon>Psylloidea</taxon>
        <taxon>Psyllidae</taxon>
        <taxon>Psyllinae</taxon>
        <taxon>Cacopsylla</taxon>
    </lineage>
</organism>
<name>A0A8D8ZCJ7_9HEMI</name>
<dbReference type="EMBL" id="HBUF01477193">
    <property type="protein sequence ID" value="CAG6744872.1"/>
    <property type="molecule type" value="Transcribed_RNA"/>
</dbReference>
<dbReference type="EMBL" id="HBUF01318640">
    <property type="protein sequence ID" value="CAG6694508.1"/>
    <property type="molecule type" value="Transcribed_RNA"/>
</dbReference>
<sequence length="132" mass="15300">MYFPILGRVVISKRCAYFFSQRLAGCGFCSFSYTIIFNPRLNYFCVYSALKFLPILPPLSFSVFLLNFRSRMIRYLLQELSIAYGLDISNTVVLWIHCLSKCGMRDSLIVLLMGQTYHVTTYCKEFILSPIT</sequence>
<accession>A0A8D8ZCJ7</accession>
<feature type="transmembrane region" description="Helical" evidence="1">
    <location>
        <begin position="16"/>
        <end position="37"/>
    </location>
</feature>
<protein>
    <submittedName>
        <fullName evidence="2">Uncharacterized protein</fullName>
    </submittedName>
</protein>
<reference evidence="2" key="1">
    <citation type="submission" date="2021-05" db="EMBL/GenBank/DDBJ databases">
        <authorList>
            <person name="Alioto T."/>
            <person name="Alioto T."/>
            <person name="Gomez Garrido J."/>
        </authorList>
    </citation>
    <scope>NUCLEOTIDE SEQUENCE</scope>
</reference>
<dbReference type="AlphaFoldDB" id="A0A8D8ZCJ7"/>
<evidence type="ECO:0000313" key="2">
    <source>
        <dbReference type="EMBL" id="CAG6744872.1"/>
    </source>
</evidence>